<evidence type="ECO:0000256" key="1">
    <source>
        <dbReference type="ARBA" id="ARBA00005336"/>
    </source>
</evidence>
<dbReference type="EMBL" id="JBEPFB010000001">
    <property type="protein sequence ID" value="MER7371690.1"/>
    <property type="molecule type" value="Genomic_DNA"/>
</dbReference>
<comment type="similarity">
    <text evidence="1">Belongs to the glycosyl hydrolase 3 family.</text>
</comment>
<dbReference type="InterPro" id="IPR011658">
    <property type="entry name" value="PA14_dom"/>
</dbReference>
<accession>A0ABV1XJC6</accession>
<dbReference type="SUPFAM" id="SSF56988">
    <property type="entry name" value="Anthrax protective antigen"/>
    <property type="match status" value="1"/>
</dbReference>
<dbReference type="SMART" id="SM01217">
    <property type="entry name" value="Fn3_like"/>
    <property type="match status" value="1"/>
</dbReference>
<evidence type="ECO:0000256" key="2">
    <source>
        <dbReference type="ARBA" id="ARBA00022801"/>
    </source>
</evidence>
<dbReference type="RefSeq" id="WP_190068599.1">
    <property type="nucleotide sequence ID" value="NZ_BNBM01000002.1"/>
</dbReference>
<dbReference type="Pfam" id="PF00933">
    <property type="entry name" value="Glyco_hydro_3"/>
    <property type="match status" value="1"/>
</dbReference>
<proteinExistence type="inferred from homology"/>
<dbReference type="InterPro" id="IPR017853">
    <property type="entry name" value="GH"/>
</dbReference>
<dbReference type="InterPro" id="IPR036881">
    <property type="entry name" value="Glyco_hydro_3_C_sf"/>
</dbReference>
<dbReference type="InterPro" id="IPR001764">
    <property type="entry name" value="Glyco_hydro_3_N"/>
</dbReference>
<dbReference type="InterPro" id="IPR026891">
    <property type="entry name" value="Fn3-like"/>
</dbReference>
<dbReference type="GO" id="GO:0016787">
    <property type="term" value="F:hydrolase activity"/>
    <property type="evidence" value="ECO:0007669"/>
    <property type="project" value="UniProtKB-KW"/>
</dbReference>
<dbReference type="InterPro" id="IPR013783">
    <property type="entry name" value="Ig-like_fold"/>
</dbReference>
<dbReference type="InterPro" id="IPR037524">
    <property type="entry name" value="PA14/GLEYA"/>
</dbReference>
<comment type="caution">
    <text evidence="4">The sequence shown here is derived from an EMBL/GenBank/DDBJ whole genome shotgun (WGS) entry which is preliminary data.</text>
</comment>
<evidence type="ECO:0000259" key="3">
    <source>
        <dbReference type="PROSITE" id="PS51820"/>
    </source>
</evidence>
<name>A0ABV1XJC6_9ACTN</name>
<dbReference type="Pfam" id="PF14310">
    <property type="entry name" value="Fn3-like"/>
    <property type="match status" value="1"/>
</dbReference>
<sequence length="811" mass="86279">MAGTRTQADEAREAVVEAALARLDLDAKARLLAGQDMWTLPALPEIGLKSLVMSDGPIGVRGVRWTADDPSVALPSPTALAAAWDPGLARRAGTLLAQEARRKGVHVLLAPTVNLHRSPLGGRHFEAYSEDPYLTGVIGAGYVSGVQSGGVGTTVKHFVANDAETDRFTVDNVVSARALRELYLAPFEIIVENAHPWGIMTAYNTVNGTTMTEHHHLVNEVLRGEWGFDGYNVSDWMAARDTVAAIEGGLDVAMPGPRTVYGDALARAVRDGKAAEGKVDDAVRNVLRLAARVGILDGAEPVVAEPPEQIDGTELAREIARRSFVLVRNQGALPLRPNGTVALIGAAARDARVLGGGSATVFPARVVSPLDGLTAALPEGTLTYAVGADPNTELAVADKGFELRAVCRDKDGQVIGTGSAPNGQIQWMGADLPDGVTHDTLHTVELTGTFTPRATGPHTFGIKGIGAFTLVIDGTAYYDDVQRPAKDDPFITFFGAPVPRAQPELTAGEPVEVSLTHVVEFPEDAPMKVVGFTLAHQEPQRDPDELIAEAVEAARAADTAVVVVATTDRVESEGYDRTDLGLPGRQDELVRAVAAANPHTVVVVNSGSPVELPWREDVAAVLLSWFPGQEGGAALADVLTGAHEPGGRLPTTWGSLTAAPVTEVVPSDGRLPYTEGVFIGYRAWEKERAIPSYPFGHGLGYTDWTYESAEVRGTTVTVRVRNSGERAGREVVQIYVAPSEPDTDRPARWLAGFAGVEAGPGERGEAVIELPRRAFEVWDETANSWTFVKGSYEIQVGRSIADRRVTATINV</sequence>
<dbReference type="InterPro" id="IPR050288">
    <property type="entry name" value="Cellulose_deg_GH3"/>
</dbReference>
<protein>
    <submittedName>
        <fullName evidence="4">Glycoside hydrolase family 3 C-terminal domain-containing protein</fullName>
    </submittedName>
</protein>
<dbReference type="PANTHER" id="PTHR42715">
    <property type="entry name" value="BETA-GLUCOSIDASE"/>
    <property type="match status" value="1"/>
</dbReference>
<dbReference type="PRINTS" id="PR00133">
    <property type="entry name" value="GLHYDRLASE3"/>
</dbReference>
<dbReference type="Pfam" id="PF01915">
    <property type="entry name" value="Glyco_hydro_3_C"/>
    <property type="match status" value="1"/>
</dbReference>
<dbReference type="InterPro" id="IPR036962">
    <property type="entry name" value="Glyco_hydro_3_N_sf"/>
</dbReference>
<dbReference type="InterPro" id="IPR002772">
    <property type="entry name" value="Glyco_hydro_3_C"/>
</dbReference>
<feature type="domain" description="PA14" evidence="3">
    <location>
        <begin position="377"/>
        <end position="551"/>
    </location>
</feature>
<gene>
    <name evidence="4" type="ORF">ABT384_03395</name>
</gene>
<dbReference type="Proteomes" id="UP001486207">
    <property type="component" value="Unassembled WGS sequence"/>
</dbReference>
<dbReference type="Gene3D" id="3.40.50.1700">
    <property type="entry name" value="Glycoside hydrolase family 3 C-terminal domain"/>
    <property type="match status" value="1"/>
</dbReference>
<keyword evidence="2 4" id="KW-0378">Hydrolase</keyword>
<keyword evidence="5" id="KW-1185">Reference proteome</keyword>
<dbReference type="Pfam" id="PF07691">
    <property type="entry name" value="PA14"/>
    <property type="match status" value="1"/>
</dbReference>
<dbReference type="PROSITE" id="PS51820">
    <property type="entry name" value="PA14"/>
    <property type="match status" value="1"/>
</dbReference>
<reference evidence="4 5" key="1">
    <citation type="submission" date="2024-06" db="EMBL/GenBank/DDBJ databases">
        <title>The Natural Products Discovery Center: Release of the First 8490 Sequenced Strains for Exploring Actinobacteria Biosynthetic Diversity.</title>
        <authorList>
            <person name="Kalkreuter E."/>
            <person name="Kautsar S.A."/>
            <person name="Yang D."/>
            <person name="Bader C.D."/>
            <person name="Teijaro C.N."/>
            <person name="Fluegel L."/>
            <person name="Davis C.M."/>
            <person name="Simpson J.R."/>
            <person name="Lauterbach L."/>
            <person name="Steele A.D."/>
            <person name="Gui C."/>
            <person name="Meng S."/>
            <person name="Li G."/>
            <person name="Viehrig K."/>
            <person name="Ye F."/>
            <person name="Su P."/>
            <person name="Kiefer A.F."/>
            <person name="Nichols A."/>
            <person name="Cepeda A.J."/>
            <person name="Yan W."/>
            <person name="Fan B."/>
            <person name="Jiang Y."/>
            <person name="Adhikari A."/>
            <person name="Zheng C.-J."/>
            <person name="Schuster L."/>
            <person name="Cowan T.M."/>
            <person name="Smanski M.J."/>
            <person name="Chevrette M.G."/>
            <person name="De Carvalho L.P.S."/>
            <person name="Shen B."/>
        </authorList>
    </citation>
    <scope>NUCLEOTIDE SEQUENCE [LARGE SCALE GENOMIC DNA]</scope>
    <source>
        <strain evidence="4 5">NPDC000155</strain>
    </source>
</reference>
<organism evidence="4 5">
    <name type="scientific">Streptomyces lanatus</name>
    <dbReference type="NCBI Taxonomy" id="66900"/>
    <lineage>
        <taxon>Bacteria</taxon>
        <taxon>Bacillati</taxon>
        <taxon>Actinomycetota</taxon>
        <taxon>Actinomycetes</taxon>
        <taxon>Kitasatosporales</taxon>
        <taxon>Streptomycetaceae</taxon>
        <taxon>Streptomyces</taxon>
    </lineage>
</organism>
<dbReference type="Gene3D" id="3.20.20.300">
    <property type="entry name" value="Glycoside hydrolase, family 3, N-terminal domain"/>
    <property type="match status" value="1"/>
</dbReference>
<dbReference type="SUPFAM" id="SSF52279">
    <property type="entry name" value="Beta-D-glucan exohydrolase, C-terminal domain"/>
    <property type="match status" value="1"/>
</dbReference>
<evidence type="ECO:0000313" key="4">
    <source>
        <dbReference type="EMBL" id="MER7371690.1"/>
    </source>
</evidence>
<dbReference type="PANTHER" id="PTHR42715:SF10">
    <property type="entry name" value="BETA-GLUCOSIDASE"/>
    <property type="match status" value="1"/>
</dbReference>
<dbReference type="SUPFAM" id="SSF51445">
    <property type="entry name" value="(Trans)glycosidases"/>
    <property type="match status" value="1"/>
</dbReference>
<dbReference type="Gene3D" id="2.60.120.260">
    <property type="entry name" value="Galactose-binding domain-like"/>
    <property type="match status" value="1"/>
</dbReference>
<dbReference type="Gene3D" id="2.60.40.10">
    <property type="entry name" value="Immunoglobulins"/>
    <property type="match status" value="1"/>
</dbReference>
<evidence type="ECO:0000313" key="5">
    <source>
        <dbReference type="Proteomes" id="UP001486207"/>
    </source>
</evidence>